<dbReference type="InterPro" id="IPR000531">
    <property type="entry name" value="Beta-barrel_TonB"/>
</dbReference>
<dbReference type="GO" id="GO:0015420">
    <property type="term" value="F:ABC-type vitamin B12 transporter activity"/>
    <property type="evidence" value="ECO:0007669"/>
    <property type="project" value="InterPro"/>
</dbReference>
<evidence type="ECO:0000256" key="6">
    <source>
        <dbReference type="ARBA" id="ARBA00023065"/>
    </source>
</evidence>
<keyword evidence="7 12" id="KW-0798">TonB box</keyword>
<keyword evidence="3 11" id="KW-1134">Transmembrane beta strand</keyword>
<keyword evidence="6" id="KW-0406">Ion transport</keyword>
<organism evidence="15 16">
    <name type="scientific">Stutzerimonas stutzeri</name>
    <name type="common">Pseudomonas stutzeri</name>
    <dbReference type="NCBI Taxonomy" id="316"/>
    <lineage>
        <taxon>Bacteria</taxon>
        <taxon>Pseudomonadati</taxon>
        <taxon>Pseudomonadota</taxon>
        <taxon>Gammaproteobacteria</taxon>
        <taxon>Pseudomonadales</taxon>
        <taxon>Pseudomonadaceae</taxon>
        <taxon>Stutzerimonas</taxon>
    </lineage>
</organism>
<dbReference type="Gene3D" id="2.40.170.20">
    <property type="entry name" value="TonB-dependent receptor, beta-barrel domain"/>
    <property type="match status" value="1"/>
</dbReference>
<evidence type="ECO:0000256" key="12">
    <source>
        <dbReference type="RuleBase" id="RU003357"/>
    </source>
</evidence>
<dbReference type="InterPro" id="IPR012910">
    <property type="entry name" value="Plug_dom"/>
</dbReference>
<dbReference type="Pfam" id="PF07715">
    <property type="entry name" value="Plug"/>
    <property type="match status" value="1"/>
</dbReference>
<protein>
    <submittedName>
        <fullName evidence="15">TonB-dependent vitamin B12 receptor</fullName>
    </submittedName>
</protein>
<keyword evidence="15" id="KW-0675">Receptor</keyword>
<keyword evidence="2 11" id="KW-0813">Transport</keyword>
<dbReference type="Gene3D" id="2.170.130.10">
    <property type="entry name" value="TonB-dependent receptor, plug domain"/>
    <property type="match status" value="1"/>
</dbReference>
<gene>
    <name evidence="15" type="ORF">PS273GM_22535</name>
</gene>
<dbReference type="CDD" id="cd01347">
    <property type="entry name" value="ligand_gated_channel"/>
    <property type="match status" value="1"/>
</dbReference>
<evidence type="ECO:0000256" key="10">
    <source>
        <dbReference type="ARBA" id="ARBA00023237"/>
    </source>
</evidence>
<feature type="domain" description="TonB-dependent receptor-like beta-barrel" evidence="13">
    <location>
        <begin position="202"/>
        <end position="608"/>
    </location>
</feature>
<evidence type="ECO:0000313" key="16">
    <source>
        <dbReference type="Proteomes" id="UP000077787"/>
    </source>
</evidence>
<keyword evidence="10 11" id="KW-0998">Cell outer membrane</keyword>
<dbReference type="InterPro" id="IPR037066">
    <property type="entry name" value="Plug_dom_sf"/>
</dbReference>
<comment type="subcellular location">
    <subcellularLocation>
        <location evidence="1 11">Cell outer membrane</location>
        <topology evidence="1 11">Multi-pass membrane protein</topology>
    </subcellularLocation>
</comment>
<keyword evidence="4 11" id="KW-0812">Transmembrane</keyword>
<dbReference type="PANTHER" id="PTHR30069">
    <property type="entry name" value="TONB-DEPENDENT OUTER MEMBRANE RECEPTOR"/>
    <property type="match status" value="1"/>
</dbReference>
<keyword evidence="5" id="KW-0732">Signal</keyword>
<evidence type="ECO:0000256" key="8">
    <source>
        <dbReference type="ARBA" id="ARBA00023114"/>
    </source>
</evidence>
<dbReference type="Pfam" id="PF00593">
    <property type="entry name" value="TonB_dep_Rec_b-barrel"/>
    <property type="match status" value="1"/>
</dbReference>
<dbReference type="PANTHER" id="PTHR30069:SF53">
    <property type="entry name" value="COLICIN I RECEPTOR-RELATED"/>
    <property type="match status" value="1"/>
</dbReference>
<comment type="similarity">
    <text evidence="11 12">Belongs to the TonB-dependent receptor family.</text>
</comment>
<dbReference type="eggNOG" id="COG4206">
    <property type="taxonomic scope" value="Bacteria"/>
</dbReference>
<dbReference type="GO" id="GO:0009279">
    <property type="term" value="C:cell outer membrane"/>
    <property type="evidence" value="ECO:0007669"/>
    <property type="project" value="UniProtKB-SubCell"/>
</dbReference>
<dbReference type="Proteomes" id="UP000077787">
    <property type="component" value="Chromosome"/>
</dbReference>
<evidence type="ECO:0000259" key="13">
    <source>
        <dbReference type="Pfam" id="PF00593"/>
    </source>
</evidence>
<dbReference type="InterPro" id="IPR036942">
    <property type="entry name" value="Beta-barrel_TonB_sf"/>
</dbReference>
<dbReference type="InterPro" id="IPR039426">
    <property type="entry name" value="TonB-dep_rcpt-like"/>
</dbReference>
<dbReference type="PROSITE" id="PS52016">
    <property type="entry name" value="TONB_DEPENDENT_REC_3"/>
    <property type="match status" value="1"/>
</dbReference>
<evidence type="ECO:0000256" key="4">
    <source>
        <dbReference type="ARBA" id="ARBA00022692"/>
    </source>
</evidence>
<evidence type="ECO:0000313" key="15">
    <source>
        <dbReference type="EMBL" id="ANF27711.1"/>
    </source>
</evidence>
<evidence type="ECO:0000256" key="5">
    <source>
        <dbReference type="ARBA" id="ARBA00022729"/>
    </source>
</evidence>
<evidence type="ECO:0000256" key="11">
    <source>
        <dbReference type="PROSITE-ProRule" id="PRU01360"/>
    </source>
</evidence>
<dbReference type="AlphaFoldDB" id="A0A172WW09"/>
<name>A0A172WW09_STUST</name>
<evidence type="ECO:0000259" key="14">
    <source>
        <dbReference type="Pfam" id="PF07715"/>
    </source>
</evidence>
<feature type="domain" description="TonB-dependent receptor plug" evidence="14">
    <location>
        <begin position="60"/>
        <end position="161"/>
    </location>
</feature>
<keyword evidence="8" id="KW-0626">Porin</keyword>
<dbReference type="InterPro" id="IPR010101">
    <property type="entry name" value="B12_transptr_BtuB"/>
</dbReference>
<dbReference type="NCBIfam" id="TIGR01779">
    <property type="entry name" value="TonB-B12"/>
    <property type="match status" value="1"/>
</dbReference>
<dbReference type="SUPFAM" id="SSF56935">
    <property type="entry name" value="Porins"/>
    <property type="match status" value="1"/>
</dbReference>
<dbReference type="GO" id="GO:0006811">
    <property type="term" value="P:monoatomic ion transport"/>
    <property type="evidence" value="ECO:0007669"/>
    <property type="project" value="UniProtKB-KW"/>
</dbReference>
<dbReference type="GO" id="GO:0015288">
    <property type="term" value="F:porin activity"/>
    <property type="evidence" value="ECO:0007669"/>
    <property type="project" value="UniProtKB-KW"/>
</dbReference>
<evidence type="ECO:0000256" key="7">
    <source>
        <dbReference type="ARBA" id="ARBA00023077"/>
    </source>
</evidence>
<evidence type="ECO:0000256" key="1">
    <source>
        <dbReference type="ARBA" id="ARBA00004571"/>
    </source>
</evidence>
<dbReference type="EMBL" id="CP015641">
    <property type="protein sequence ID" value="ANF27711.1"/>
    <property type="molecule type" value="Genomic_DNA"/>
</dbReference>
<dbReference type="GO" id="GO:0046930">
    <property type="term" value="C:pore complex"/>
    <property type="evidence" value="ECO:0007669"/>
    <property type="project" value="UniProtKB-KW"/>
</dbReference>
<evidence type="ECO:0000256" key="9">
    <source>
        <dbReference type="ARBA" id="ARBA00023136"/>
    </source>
</evidence>
<evidence type="ECO:0000256" key="2">
    <source>
        <dbReference type="ARBA" id="ARBA00022448"/>
    </source>
</evidence>
<accession>A0A172WW09</accession>
<sequence length="635" mass="69628">MSCGGHDGDLNLICKTLNTSAACLLLGYVSLSHAQPVQPLNLNDQVVTATRTEQALSRIASTSVITREQIARSQAQSVTELLRGLAGVNVASSGGRGKTSAVYVRGTSSQHLLVLVDGVKIGSATSGGASLENIPVEQIERIELVRGPRSSLYGSEAVGGVMQIFTRRGEGEGFKPYFSVGAGSRSSFDGTAGISGSQGAGWFNLGVASASTDGINSRAYRPSAPRSYEPDADGYRELSGALRGGYRFDNGLELDGSWLHVDTHSDYDSRSTSGATGRFAYSDGSQQVIGGRARFKPLEPWLVTLQAGHSEDNTDNFRDGRFYSRFDTKRDSFNWQNDFSVADDQLLTLGFDYQQDRIDVTDDYAVDARDNKGAYLQYQGRFGRHGLLAGLRRDDNEQFGNHDTGNLGWSYDLRDNLMLSASYGTAFKAPTFNDLYAPDTGFTAGNPDLLPEESQSYELGLKGEQQWGEWSLNAFENQIEDLIVWTGSSPMQPQNVDVARMRGIEGVVGTELLGWDVVTSVTFLDPQDRSKANHGHLLPRRAKRTLNVDLDRAIGRFAVGTTLYAASERFDKSSNTEAERLPGYALVDLRGEYRLDDAWRLQAKLSNLFDRDYETAQTYEQPGRAIHFTVRYQAL</sequence>
<proteinExistence type="inferred from homology"/>
<reference evidence="15 16" key="1">
    <citation type="submission" date="2016-05" db="EMBL/GenBank/DDBJ databases">
        <title>Genome sequence of Pseudomonas stutzeri 273 and identification of the exopolysaccharide biosynthesis locus.</title>
        <authorList>
            <person name="Wu S."/>
            <person name="Sun C."/>
        </authorList>
    </citation>
    <scope>NUCLEOTIDE SEQUENCE [LARGE SCALE GENOMIC DNA]</scope>
    <source>
        <strain evidence="15 16">273</strain>
    </source>
</reference>
<keyword evidence="9 11" id="KW-0472">Membrane</keyword>
<evidence type="ECO:0000256" key="3">
    <source>
        <dbReference type="ARBA" id="ARBA00022452"/>
    </source>
</evidence>